<organism evidence="2 3">
    <name type="scientific">Dryococelus australis</name>
    <dbReference type="NCBI Taxonomy" id="614101"/>
    <lineage>
        <taxon>Eukaryota</taxon>
        <taxon>Metazoa</taxon>
        <taxon>Ecdysozoa</taxon>
        <taxon>Arthropoda</taxon>
        <taxon>Hexapoda</taxon>
        <taxon>Insecta</taxon>
        <taxon>Pterygota</taxon>
        <taxon>Neoptera</taxon>
        <taxon>Polyneoptera</taxon>
        <taxon>Phasmatodea</taxon>
        <taxon>Verophasmatodea</taxon>
        <taxon>Anareolatae</taxon>
        <taxon>Phasmatidae</taxon>
        <taxon>Eurycanthinae</taxon>
        <taxon>Dryococelus</taxon>
    </lineage>
</organism>
<evidence type="ECO:0000313" key="3">
    <source>
        <dbReference type="Proteomes" id="UP001159363"/>
    </source>
</evidence>
<dbReference type="EMBL" id="JARBHB010000004">
    <property type="protein sequence ID" value="KAJ8885883.1"/>
    <property type="molecule type" value="Genomic_DNA"/>
</dbReference>
<feature type="domain" description="DUF4371" evidence="1">
    <location>
        <begin position="2"/>
        <end position="80"/>
    </location>
</feature>
<sequence length="107" mass="12103">MADETSDISIKEQLAICIRYFDTTSYEMQEKFFKLIDVDVSGENIARTILQELDRLNLDISYCRGQAYDGGSNMSGKFKGAQARVVKLQLLAIYSHWPSTATVQIID</sequence>
<evidence type="ECO:0000259" key="1">
    <source>
        <dbReference type="Pfam" id="PF14291"/>
    </source>
</evidence>
<accession>A0ABQ9HNF0</accession>
<protein>
    <recommendedName>
        <fullName evidence="1">DUF4371 domain-containing protein</fullName>
    </recommendedName>
</protein>
<keyword evidence="3" id="KW-1185">Reference proteome</keyword>
<name>A0ABQ9HNF0_9NEOP</name>
<dbReference type="PANTHER" id="PTHR45749:SF21">
    <property type="entry name" value="DUF4371 DOMAIN-CONTAINING PROTEIN"/>
    <property type="match status" value="1"/>
</dbReference>
<dbReference type="PANTHER" id="PTHR45749">
    <property type="match status" value="1"/>
</dbReference>
<comment type="caution">
    <text evidence="2">The sequence shown here is derived from an EMBL/GenBank/DDBJ whole genome shotgun (WGS) entry which is preliminary data.</text>
</comment>
<dbReference type="Proteomes" id="UP001159363">
    <property type="component" value="Chromosome X"/>
</dbReference>
<gene>
    <name evidence="2" type="ORF">PR048_012089</name>
</gene>
<evidence type="ECO:0000313" key="2">
    <source>
        <dbReference type="EMBL" id="KAJ8885883.1"/>
    </source>
</evidence>
<proteinExistence type="predicted"/>
<dbReference type="Pfam" id="PF14291">
    <property type="entry name" value="DUF4371"/>
    <property type="match status" value="1"/>
</dbReference>
<dbReference type="InterPro" id="IPR025398">
    <property type="entry name" value="DUF4371"/>
</dbReference>
<reference evidence="2 3" key="1">
    <citation type="submission" date="2023-02" db="EMBL/GenBank/DDBJ databases">
        <title>LHISI_Scaffold_Assembly.</title>
        <authorList>
            <person name="Stuart O.P."/>
            <person name="Cleave R."/>
            <person name="Magrath M.J.L."/>
            <person name="Mikheyev A.S."/>
        </authorList>
    </citation>
    <scope>NUCLEOTIDE SEQUENCE [LARGE SCALE GENOMIC DNA]</scope>
    <source>
        <strain evidence="2">Daus_M_001</strain>
        <tissue evidence="2">Leg muscle</tissue>
    </source>
</reference>